<evidence type="ECO:0000256" key="2">
    <source>
        <dbReference type="ARBA" id="ARBA00005189"/>
    </source>
</evidence>
<feature type="transmembrane region" description="Helical" evidence="14">
    <location>
        <begin position="118"/>
        <end position="140"/>
    </location>
</feature>
<dbReference type="GO" id="GO:0005789">
    <property type="term" value="C:endoplasmic reticulum membrane"/>
    <property type="evidence" value="ECO:0007669"/>
    <property type="project" value="TreeGrafter"/>
</dbReference>
<keyword evidence="6" id="KW-0276">Fatty acid metabolism</keyword>
<dbReference type="Pfam" id="PF00487">
    <property type="entry name" value="FA_desaturase"/>
    <property type="match status" value="1"/>
</dbReference>
<dbReference type="Proteomes" id="UP001140949">
    <property type="component" value="Unassembled WGS sequence"/>
</dbReference>
<keyword evidence="11 14" id="KW-0472">Membrane</keyword>
<dbReference type="PANTHER" id="PTHR11351:SF31">
    <property type="entry name" value="DESATURASE 1, ISOFORM A-RELATED"/>
    <property type="match status" value="1"/>
</dbReference>
<comment type="similarity">
    <text evidence="3 13">Belongs to the fatty acid desaturase type 1 family.</text>
</comment>
<evidence type="ECO:0000259" key="15">
    <source>
        <dbReference type="Pfam" id="PF00487"/>
    </source>
</evidence>
<organism evidence="16 17">
    <name type="scientific">Iris pallida</name>
    <name type="common">Sweet iris</name>
    <dbReference type="NCBI Taxonomy" id="29817"/>
    <lineage>
        <taxon>Eukaryota</taxon>
        <taxon>Viridiplantae</taxon>
        <taxon>Streptophyta</taxon>
        <taxon>Embryophyta</taxon>
        <taxon>Tracheophyta</taxon>
        <taxon>Spermatophyta</taxon>
        <taxon>Magnoliopsida</taxon>
        <taxon>Liliopsida</taxon>
        <taxon>Asparagales</taxon>
        <taxon>Iridaceae</taxon>
        <taxon>Iridoideae</taxon>
        <taxon>Irideae</taxon>
        <taxon>Iris</taxon>
    </lineage>
</organism>
<keyword evidence="12 13" id="KW-0275">Fatty acid biosynthesis</keyword>
<evidence type="ECO:0000313" key="16">
    <source>
        <dbReference type="EMBL" id="KAJ6822027.1"/>
    </source>
</evidence>
<keyword evidence="4 13" id="KW-0444">Lipid biosynthesis</keyword>
<keyword evidence="7 14" id="KW-1133">Transmembrane helix</keyword>
<evidence type="ECO:0000256" key="4">
    <source>
        <dbReference type="ARBA" id="ARBA00022516"/>
    </source>
</evidence>
<proteinExistence type="inferred from homology"/>
<reference evidence="16" key="2">
    <citation type="submission" date="2023-04" db="EMBL/GenBank/DDBJ databases">
        <authorList>
            <person name="Bruccoleri R.E."/>
            <person name="Oakeley E.J."/>
            <person name="Faust A.-M."/>
            <person name="Dessus-Babus S."/>
            <person name="Altorfer M."/>
            <person name="Burckhardt D."/>
            <person name="Oertli M."/>
            <person name="Naumann U."/>
            <person name="Petersen F."/>
            <person name="Wong J."/>
        </authorList>
    </citation>
    <scope>NUCLEOTIDE SEQUENCE</scope>
    <source>
        <strain evidence="16">GSM-AAB239-AS_SAM_17_03QT</strain>
        <tissue evidence="16">Leaf</tissue>
    </source>
</reference>
<dbReference type="InterPro" id="IPR015876">
    <property type="entry name" value="Acyl-CoA_DS"/>
</dbReference>
<evidence type="ECO:0000256" key="11">
    <source>
        <dbReference type="ARBA" id="ARBA00023136"/>
    </source>
</evidence>
<dbReference type="GO" id="GO:0016717">
    <property type="term" value="F:oxidoreductase activity, acting on paired donors, with oxidation of a pair of donors resulting in the reduction of molecular oxygen to two molecules of water"/>
    <property type="evidence" value="ECO:0007669"/>
    <property type="project" value="InterPro"/>
</dbReference>
<evidence type="ECO:0000256" key="8">
    <source>
        <dbReference type="ARBA" id="ARBA00023002"/>
    </source>
</evidence>
<evidence type="ECO:0000256" key="13">
    <source>
        <dbReference type="RuleBase" id="RU000581"/>
    </source>
</evidence>
<evidence type="ECO:0000256" key="10">
    <source>
        <dbReference type="ARBA" id="ARBA00023098"/>
    </source>
</evidence>
<keyword evidence="8 13" id="KW-0560">Oxidoreductase</keyword>
<feature type="transmembrane region" description="Helical" evidence="14">
    <location>
        <begin position="146"/>
        <end position="166"/>
    </location>
</feature>
<keyword evidence="5 13" id="KW-0812">Transmembrane</keyword>
<dbReference type="AlphaFoldDB" id="A0AAX6G0M7"/>
<evidence type="ECO:0000256" key="3">
    <source>
        <dbReference type="ARBA" id="ARBA00009295"/>
    </source>
</evidence>
<accession>A0AAX6G0M7</accession>
<sequence length="389" mass="44052">MSMSLVLISNILLCPSPKQTLLHHHQHHPNAAPNSLKPLLLFNNFLSAKAANATRTGRFPPLAVKCLKVEEAAAARAAPEEEAAAARVPEEEEDVGGVSRILWSDVVAKQAARTSTWALVDVVSVANFVAFHGLCLFAPFTFSWGALWTAVALYFLTGMLGITLSYHRHLSHRSFKLPKWLEYTFAYLGAQAGQGDPLDWVCTHRYHHQHCDTAKDPHTPTQGFWFSHITWLFDIALYYRKIGDPNNVGDLAKQPFYWFLRNTYPLHPLALGALLYAVGGFPYVVWGMGVRIVCLYHITWLVNSACHVWGYQTWNTKDLSRNNWWVALLSFGEGWHNNHHAFEYSARHGLKWWEVDMTWYVVKLLEAVGLATDVRLPSQLSMKRLSSDS</sequence>
<comment type="domain">
    <text evidence="13">The histidine box domains are involved in binding the catalytic metal ions.</text>
</comment>
<evidence type="ECO:0000256" key="7">
    <source>
        <dbReference type="ARBA" id="ARBA00022989"/>
    </source>
</evidence>
<dbReference type="EMBL" id="JANAVB010024690">
    <property type="protein sequence ID" value="KAJ6822027.1"/>
    <property type="molecule type" value="Genomic_DNA"/>
</dbReference>
<dbReference type="InterPro" id="IPR005804">
    <property type="entry name" value="FA_desaturase_dom"/>
</dbReference>
<keyword evidence="10" id="KW-0443">Lipid metabolism</keyword>
<dbReference type="CDD" id="cd03505">
    <property type="entry name" value="Delta9-FADS-like"/>
    <property type="match status" value="1"/>
</dbReference>
<evidence type="ECO:0000256" key="1">
    <source>
        <dbReference type="ARBA" id="ARBA00004141"/>
    </source>
</evidence>
<evidence type="ECO:0000313" key="17">
    <source>
        <dbReference type="Proteomes" id="UP001140949"/>
    </source>
</evidence>
<feature type="transmembrane region" description="Helical" evidence="14">
    <location>
        <begin position="269"/>
        <end position="289"/>
    </location>
</feature>
<feature type="domain" description="Fatty acid desaturase" evidence="15">
    <location>
        <begin position="147"/>
        <end position="361"/>
    </location>
</feature>
<evidence type="ECO:0000256" key="9">
    <source>
        <dbReference type="ARBA" id="ARBA00023004"/>
    </source>
</evidence>
<evidence type="ECO:0000256" key="12">
    <source>
        <dbReference type="ARBA" id="ARBA00023160"/>
    </source>
</evidence>
<gene>
    <name evidence="16" type="ORF">M6B38_130205</name>
</gene>
<evidence type="ECO:0000256" key="5">
    <source>
        <dbReference type="ARBA" id="ARBA00022692"/>
    </source>
</evidence>
<dbReference type="GO" id="GO:0042761">
    <property type="term" value="P:very long-chain fatty acid biosynthetic process"/>
    <property type="evidence" value="ECO:0007669"/>
    <property type="project" value="TreeGrafter"/>
</dbReference>
<evidence type="ECO:0000256" key="14">
    <source>
        <dbReference type="SAM" id="Phobius"/>
    </source>
</evidence>
<keyword evidence="17" id="KW-1185">Reference proteome</keyword>
<name>A0AAX6G0M7_IRIPA</name>
<dbReference type="PRINTS" id="PR00075">
    <property type="entry name" value="FACDDSATRASE"/>
</dbReference>
<comment type="cofactor">
    <cofactor evidence="13">
        <name>Fe(2+)</name>
        <dbReference type="ChEBI" id="CHEBI:29033"/>
    </cofactor>
</comment>
<reference evidence="16" key="1">
    <citation type="journal article" date="2023" name="GigaByte">
        <title>Genome assembly of the bearded iris, Iris pallida Lam.</title>
        <authorList>
            <person name="Bruccoleri R.E."/>
            <person name="Oakeley E.J."/>
            <person name="Faust A.M.E."/>
            <person name="Altorfer M."/>
            <person name="Dessus-Babus S."/>
            <person name="Burckhardt D."/>
            <person name="Oertli M."/>
            <person name="Naumann U."/>
            <person name="Petersen F."/>
            <person name="Wong J."/>
        </authorList>
    </citation>
    <scope>NUCLEOTIDE SEQUENCE</scope>
    <source>
        <strain evidence="16">GSM-AAB239-AS_SAM_17_03QT</strain>
    </source>
</reference>
<comment type="pathway">
    <text evidence="2">Lipid metabolism.</text>
</comment>
<comment type="caution">
    <text evidence="16">The sequence shown here is derived from an EMBL/GenBank/DDBJ whole genome shotgun (WGS) entry which is preliminary data.</text>
</comment>
<comment type="subcellular location">
    <subcellularLocation>
        <location evidence="1">Membrane</location>
        <topology evidence="1">Multi-pass membrane protein</topology>
    </subcellularLocation>
</comment>
<protein>
    <submittedName>
        <fullName evidence="16">Palmitoyl-monogalactosyldiacylglycerol delta-7 desaturase, chloroplastic isoform X1</fullName>
    </submittedName>
</protein>
<keyword evidence="9" id="KW-0408">Iron</keyword>
<dbReference type="PANTHER" id="PTHR11351">
    <property type="entry name" value="ACYL-COA DESATURASE"/>
    <property type="match status" value="1"/>
</dbReference>
<evidence type="ECO:0000256" key="6">
    <source>
        <dbReference type="ARBA" id="ARBA00022832"/>
    </source>
</evidence>